<accession>A0A1M7UPZ9</accession>
<dbReference type="PANTHER" id="PTHR37938">
    <property type="entry name" value="BLL0215 PROTEIN"/>
    <property type="match status" value="1"/>
</dbReference>
<reference evidence="4 5" key="1">
    <citation type="submission" date="2016-12" db="EMBL/GenBank/DDBJ databases">
        <authorList>
            <person name="Song W.-J."/>
            <person name="Kurnit D.M."/>
        </authorList>
    </citation>
    <scope>NUCLEOTIDE SEQUENCE [LARGE SCALE GENOMIC DNA]</scope>
    <source>
        <strain evidence="4 5">DSM 43162</strain>
    </source>
</reference>
<evidence type="ECO:0000259" key="3">
    <source>
        <dbReference type="Pfam" id="PF03703"/>
    </source>
</evidence>
<keyword evidence="2" id="KW-0812">Transmembrane</keyword>
<evidence type="ECO:0000313" key="4">
    <source>
        <dbReference type="EMBL" id="SHN85004.1"/>
    </source>
</evidence>
<dbReference type="InterPro" id="IPR005182">
    <property type="entry name" value="YdbS-like_PH"/>
</dbReference>
<evidence type="ECO:0000256" key="1">
    <source>
        <dbReference type="SAM" id="MobiDB-lite"/>
    </source>
</evidence>
<protein>
    <submittedName>
        <fullName evidence="4">PH domain-containing protein</fullName>
    </submittedName>
</protein>
<dbReference type="EMBL" id="FRDM01000025">
    <property type="protein sequence ID" value="SHN85004.1"/>
    <property type="molecule type" value="Genomic_DNA"/>
</dbReference>
<feature type="transmembrane region" description="Helical" evidence="2">
    <location>
        <begin position="45"/>
        <end position="66"/>
    </location>
</feature>
<evidence type="ECO:0000313" key="5">
    <source>
        <dbReference type="Proteomes" id="UP000184428"/>
    </source>
</evidence>
<feature type="domain" description="YdbS-like PH" evidence="3">
    <location>
        <begin position="98"/>
        <end position="162"/>
    </location>
</feature>
<evidence type="ECO:0000256" key="2">
    <source>
        <dbReference type="SAM" id="Phobius"/>
    </source>
</evidence>
<dbReference type="Proteomes" id="UP000184428">
    <property type="component" value="Unassembled WGS sequence"/>
</dbReference>
<feature type="transmembrane region" description="Helical" evidence="2">
    <location>
        <begin position="78"/>
        <end position="96"/>
    </location>
</feature>
<keyword evidence="2" id="KW-1133">Transmembrane helix</keyword>
<keyword evidence="2" id="KW-0472">Membrane</keyword>
<dbReference type="Pfam" id="PF03703">
    <property type="entry name" value="bPH_2"/>
    <property type="match status" value="1"/>
</dbReference>
<proteinExistence type="predicted"/>
<feature type="region of interest" description="Disordered" evidence="1">
    <location>
        <begin position="182"/>
        <end position="221"/>
    </location>
</feature>
<organism evidence="4 5">
    <name type="scientific">Geodermatophilus obscurus</name>
    <dbReference type="NCBI Taxonomy" id="1861"/>
    <lineage>
        <taxon>Bacteria</taxon>
        <taxon>Bacillati</taxon>
        <taxon>Actinomycetota</taxon>
        <taxon>Actinomycetes</taxon>
        <taxon>Geodermatophilales</taxon>
        <taxon>Geodermatophilaceae</taxon>
        <taxon>Geodermatophilus</taxon>
    </lineage>
</organism>
<gene>
    <name evidence="4" type="ORF">SAMN05660350_03688</name>
</gene>
<dbReference type="PANTHER" id="PTHR37938:SF1">
    <property type="entry name" value="BLL0215 PROTEIN"/>
    <property type="match status" value="1"/>
</dbReference>
<name>A0A1M7UPZ9_9ACTN</name>
<dbReference type="AlphaFoldDB" id="A0A1M7UPZ9"/>
<sequence length="221" mass="24221">MCAHRRGKRDERVTLRHSVRVPYPDRLLAEDEEVVRHLHPHWLTLARPVLVLLLVVGGTSFGAALVPAGPSQGTVRTVLAGLALLVLVAAVLRPVLRWRTTHYVVTTHRVLLREGVLARRGRDIALSRIADVSYRQTLGQRLVSSGTLTIETVGDGGATVLERVPDSDGVQQLLVQLVEEDADRRGGAGVPPPRDGWDDDGWTPDGWTPAGWTAGHRTTRF</sequence>